<sequence>MDKKLIAIDLDGTTLNNNSEITTETVNTLNKLMDLGHIVNIVTGRPPRLVTDIYNEIGLNDPLISFNGSLGFNPLGEWSKAYEYNIDKSIVFDILKHKDEIGVNLMAVEGKELFLANEEAKDTVGFFPTQLEEHQIINEANLTSNPVCLTLQIEPSKMNDFMQYIKDNYEDELEISPWGGNDSIVELATKDISKKTGIKVLSDYYEIGRNNILAFGDEFNDESMLKYAGLGVAMKNGQPKIKALANDVTEYSNDENGLAKYLNHYFDL</sequence>
<name>A0A387ASN4_9LACO</name>
<dbReference type="GO" id="GO:0016791">
    <property type="term" value="F:phosphatase activity"/>
    <property type="evidence" value="ECO:0007669"/>
    <property type="project" value="TreeGrafter"/>
</dbReference>
<dbReference type="Gene3D" id="3.40.50.1000">
    <property type="entry name" value="HAD superfamily/HAD-like"/>
    <property type="match status" value="1"/>
</dbReference>
<accession>A0A387ASN4</accession>
<dbReference type="InterPro" id="IPR006379">
    <property type="entry name" value="HAD-SF_hydro_IIB"/>
</dbReference>
<dbReference type="KEGG" id="abom:D7I45_03675"/>
<dbReference type="GO" id="GO:0000287">
    <property type="term" value="F:magnesium ion binding"/>
    <property type="evidence" value="ECO:0007669"/>
    <property type="project" value="TreeGrafter"/>
</dbReference>
<dbReference type="NCBIfam" id="TIGR00099">
    <property type="entry name" value="Cof-subfamily"/>
    <property type="match status" value="1"/>
</dbReference>
<protein>
    <submittedName>
        <fullName evidence="1">HAD family phosphatase</fullName>
    </submittedName>
</protein>
<keyword evidence="2" id="KW-1185">Reference proteome</keyword>
<proteinExistence type="predicted"/>
<dbReference type="SFLD" id="SFLDG01140">
    <property type="entry name" value="C2.B:_Phosphomannomutase_and_P"/>
    <property type="match status" value="1"/>
</dbReference>
<dbReference type="InterPro" id="IPR023214">
    <property type="entry name" value="HAD_sf"/>
</dbReference>
<evidence type="ECO:0000313" key="1">
    <source>
        <dbReference type="EMBL" id="AYF92638.1"/>
    </source>
</evidence>
<dbReference type="SFLD" id="SFLDS00003">
    <property type="entry name" value="Haloacid_Dehalogenase"/>
    <property type="match status" value="1"/>
</dbReference>
<gene>
    <name evidence="1" type="ORF">D7I45_03675</name>
</gene>
<dbReference type="Gene3D" id="3.30.1240.10">
    <property type="match status" value="1"/>
</dbReference>
<dbReference type="AlphaFoldDB" id="A0A387ASN4"/>
<reference evidence="1 2" key="1">
    <citation type="submission" date="2018-09" db="EMBL/GenBank/DDBJ databases">
        <title>Genome sequencing of strain BHWM-4.</title>
        <authorList>
            <person name="Heo J."/>
            <person name="Kim S.-J."/>
            <person name="Kwon S.-W."/>
        </authorList>
    </citation>
    <scope>NUCLEOTIDE SEQUENCE [LARGE SCALE GENOMIC DNA]</scope>
    <source>
        <strain evidence="1 2">BHWM-4</strain>
    </source>
</reference>
<dbReference type="CDD" id="cd07516">
    <property type="entry name" value="HAD_Pase"/>
    <property type="match status" value="1"/>
</dbReference>
<dbReference type="PANTHER" id="PTHR10000:SF23">
    <property type="entry name" value="5-AMINO-6-(5-PHOSPHO-D-RIBITYLAMINO)URACIL PHOSPHATASE YITU"/>
    <property type="match status" value="1"/>
</dbReference>
<dbReference type="NCBIfam" id="TIGR01484">
    <property type="entry name" value="HAD-SF-IIB"/>
    <property type="match status" value="1"/>
</dbReference>
<organism evidence="1 2">
    <name type="scientific">Apilactobacillus bombintestini</name>
    <dbReference type="NCBI Taxonomy" id="2419772"/>
    <lineage>
        <taxon>Bacteria</taxon>
        <taxon>Bacillati</taxon>
        <taxon>Bacillota</taxon>
        <taxon>Bacilli</taxon>
        <taxon>Lactobacillales</taxon>
        <taxon>Lactobacillaceae</taxon>
        <taxon>Apilactobacillus</taxon>
    </lineage>
</organism>
<dbReference type="Pfam" id="PF08282">
    <property type="entry name" value="Hydrolase_3"/>
    <property type="match status" value="1"/>
</dbReference>
<dbReference type="OrthoDB" id="9781413at2"/>
<dbReference type="InterPro" id="IPR036412">
    <property type="entry name" value="HAD-like_sf"/>
</dbReference>
<dbReference type="Proteomes" id="UP000272003">
    <property type="component" value="Chromosome"/>
</dbReference>
<dbReference type="EMBL" id="CP032626">
    <property type="protein sequence ID" value="AYF92638.1"/>
    <property type="molecule type" value="Genomic_DNA"/>
</dbReference>
<dbReference type="PANTHER" id="PTHR10000">
    <property type="entry name" value="PHOSPHOSERINE PHOSPHATASE"/>
    <property type="match status" value="1"/>
</dbReference>
<evidence type="ECO:0000313" key="2">
    <source>
        <dbReference type="Proteomes" id="UP000272003"/>
    </source>
</evidence>
<dbReference type="RefSeq" id="WP_120784404.1">
    <property type="nucleotide sequence ID" value="NZ_CP032626.1"/>
</dbReference>
<dbReference type="GO" id="GO:0005829">
    <property type="term" value="C:cytosol"/>
    <property type="evidence" value="ECO:0007669"/>
    <property type="project" value="TreeGrafter"/>
</dbReference>
<dbReference type="SUPFAM" id="SSF56784">
    <property type="entry name" value="HAD-like"/>
    <property type="match status" value="1"/>
</dbReference>
<dbReference type="InterPro" id="IPR000150">
    <property type="entry name" value="Cof"/>
</dbReference>